<reference evidence="1 2" key="1">
    <citation type="submission" date="2016-10" db="EMBL/GenBank/DDBJ databases">
        <authorList>
            <person name="Varghese N."/>
            <person name="Submissions S."/>
        </authorList>
    </citation>
    <scope>NUCLEOTIDE SEQUENCE [LARGE SCALE GENOMIC DNA]</scope>
    <source>
        <strain evidence="1 2">22B</strain>
    </source>
</reference>
<evidence type="ECO:0000313" key="2">
    <source>
        <dbReference type="Proteomes" id="UP000243374"/>
    </source>
</evidence>
<name>A0A662ZBC8_9GAMM</name>
<dbReference type="InterPro" id="IPR019292">
    <property type="entry name" value="McrC"/>
</dbReference>
<evidence type="ECO:0000313" key="1">
    <source>
        <dbReference type="EMBL" id="SFK18565.1"/>
    </source>
</evidence>
<proteinExistence type="predicted"/>
<sequence>MMLNNKDNALIIKDNSEISPCDEAFAAVWGECLHNYSARTVNSLCLKHPDFNSIPFMEESQQEDEPHLFTYLEDSNILKTKNIGGFFGLRNEKSDRLEIRINSRFDDSEQQYFVRYMLSKISGLELLPELKTQTEFGGNFDFLLFLFPKYLRLALSQGIFRSYKYYNYNDSKPKGRIDVSRHLAKNIPFQGKVAYSFREYTEQNDLMLMIREVIEHISNNLPGLINNNSDFKNDCLTIYTHTPYYGKVSRWQLIELNSKPIKNPFYTNYELLRQLCIHILRNDELKFSNKSNDEIYGVVYDLSWLWEEYLNVLFKSENYMRGFIHTRNRSKQNGLKPFNNNNYELYPDFYREKEFPFVIDAKYKDYSSEKIVRDDILQLITYMHILKAQAGAFVFPMASNSENSLKCKELSPLYLNGFGGVIHRFPLAVPNGCESFVRFVENIKESEEKLITLIKSNLL</sequence>
<dbReference type="EMBL" id="FOSF01000034">
    <property type="protein sequence ID" value="SFK18565.1"/>
    <property type="molecule type" value="Genomic_DNA"/>
</dbReference>
<dbReference type="PANTHER" id="PTHR38733:SF1">
    <property type="entry name" value="TYPE IV METHYL-DIRECTED RESTRICTION ENZYME ECOKMCRBC"/>
    <property type="match status" value="1"/>
</dbReference>
<dbReference type="OrthoDB" id="307209at2"/>
<dbReference type="Proteomes" id="UP000243374">
    <property type="component" value="Unassembled WGS sequence"/>
</dbReference>
<gene>
    <name evidence="1" type="ORF">SAMN04487865_103421</name>
</gene>
<dbReference type="AlphaFoldDB" id="A0A662ZBC8"/>
<accession>A0A662ZBC8</accession>
<dbReference type="Pfam" id="PF10117">
    <property type="entry name" value="McrBC"/>
    <property type="match status" value="1"/>
</dbReference>
<dbReference type="PANTHER" id="PTHR38733">
    <property type="entry name" value="PROTEIN MCRC"/>
    <property type="match status" value="1"/>
</dbReference>
<dbReference type="RefSeq" id="WP_083396958.1">
    <property type="nucleotide sequence ID" value="NZ_FOSF01000034.1"/>
</dbReference>
<keyword evidence="2" id="KW-1185">Reference proteome</keyword>
<protein>
    <submittedName>
        <fullName evidence="1">McrBC 5-methylcytosine restriction system component</fullName>
    </submittedName>
</protein>
<organism evidence="1 2">
    <name type="scientific">Succinivibrio dextrinosolvens</name>
    <dbReference type="NCBI Taxonomy" id="83771"/>
    <lineage>
        <taxon>Bacteria</taxon>
        <taxon>Pseudomonadati</taxon>
        <taxon>Pseudomonadota</taxon>
        <taxon>Gammaproteobacteria</taxon>
        <taxon>Aeromonadales</taxon>
        <taxon>Succinivibrionaceae</taxon>
        <taxon>Succinivibrio</taxon>
    </lineage>
</organism>